<evidence type="ECO:0000256" key="7">
    <source>
        <dbReference type="ARBA" id="ARBA00023180"/>
    </source>
</evidence>
<feature type="transmembrane region" description="Helical" evidence="8">
    <location>
        <begin position="430"/>
        <end position="454"/>
    </location>
</feature>
<keyword evidence="11" id="KW-1185">Reference proteome</keyword>
<feature type="domain" description="Cas1p 10 TM acyl transferase" evidence="9">
    <location>
        <begin position="360"/>
        <end position="756"/>
    </location>
</feature>
<dbReference type="GO" id="GO:0016020">
    <property type="term" value="C:membrane"/>
    <property type="evidence" value="ECO:0007669"/>
    <property type="project" value="UniProtKB-SubCell"/>
</dbReference>
<dbReference type="GO" id="GO:0016740">
    <property type="term" value="F:transferase activity"/>
    <property type="evidence" value="ECO:0007669"/>
    <property type="project" value="UniProtKB-KW"/>
</dbReference>
<dbReference type="PANTHER" id="PTHR13533">
    <property type="entry name" value="N-ACETYLNEURAMINATE 9-O-ACETYLTRANSFERASE"/>
    <property type="match status" value="1"/>
</dbReference>
<evidence type="ECO:0000313" key="10">
    <source>
        <dbReference type="EMBL" id="KAJ3105733.1"/>
    </source>
</evidence>
<feature type="transmembrane region" description="Helical" evidence="8">
    <location>
        <begin position="490"/>
        <end position="508"/>
    </location>
</feature>
<feature type="transmembrane region" description="Helical" evidence="8">
    <location>
        <begin position="620"/>
        <end position="641"/>
    </location>
</feature>
<organism evidence="10 11">
    <name type="scientific">Physocladia obscura</name>
    <dbReference type="NCBI Taxonomy" id="109957"/>
    <lineage>
        <taxon>Eukaryota</taxon>
        <taxon>Fungi</taxon>
        <taxon>Fungi incertae sedis</taxon>
        <taxon>Chytridiomycota</taxon>
        <taxon>Chytridiomycota incertae sedis</taxon>
        <taxon>Chytridiomycetes</taxon>
        <taxon>Chytridiales</taxon>
        <taxon>Chytriomycetaceae</taxon>
        <taxon>Physocladia</taxon>
    </lineage>
</organism>
<evidence type="ECO:0000256" key="6">
    <source>
        <dbReference type="ARBA" id="ARBA00023136"/>
    </source>
</evidence>
<keyword evidence="5 8" id="KW-1133">Transmembrane helix</keyword>
<comment type="subcellular location">
    <subcellularLocation>
        <location evidence="1">Membrane</location>
        <topology evidence="1">Multi-pass membrane protein</topology>
    </subcellularLocation>
</comment>
<evidence type="ECO:0000256" key="8">
    <source>
        <dbReference type="SAM" id="Phobius"/>
    </source>
</evidence>
<keyword evidence="7" id="KW-0325">Glycoprotein</keyword>
<evidence type="ECO:0000256" key="5">
    <source>
        <dbReference type="ARBA" id="ARBA00022989"/>
    </source>
</evidence>
<dbReference type="GO" id="GO:0005975">
    <property type="term" value="P:carbohydrate metabolic process"/>
    <property type="evidence" value="ECO:0007669"/>
    <property type="project" value="UniProtKB-ARBA"/>
</dbReference>
<evidence type="ECO:0000256" key="4">
    <source>
        <dbReference type="ARBA" id="ARBA00022692"/>
    </source>
</evidence>
<feature type="non-terminal residue" evidence="10">
    <location>
        <position position="774"/>
    </location>
</feature>
<dbReference type="AlphaFoldDB" id="A0AAD5X954"/>
<reference evidence="10" key="1">
    <citation type="submission" date="2020-05" db="EMBL/GenBank/DDBJ databases">
        <title>Phylogenomic resolution of chytrid fungi.</title>
        <authorList>
            <person name="Stajich J.E."/>
            <person name="Amses K."/>
            <person name="Simmons R."/>
            <person name="Seto K."/>
            <person name="Myers J."/>
            <person name="Bonds A."/>
            <person name="Quandt C.A."/>
            <person name="Barry K."/>
            <person name="Liu P."/>
            <person name="Grigoriev I."/>
            <person name="Longcore J.E."/>
            <person name="James T.Y."/>
        </authorList>
    </citation>
    <scope>NUCLEOTIDE SEQUENCE</scope>
    <source>
        <strain evidence="10">JEL0513</strain>
    </source>
</reference>
<feature type="transmembrane region" description="Helical" evidence="8">
    <location>
        <begin position="74"/>
        <end position="93"/>
    </location>
</feature>
<keyword evidence="6 8" id="KW-0472">Membrane</keyword>
<keyword evidence="4 8" id="KW-0812">Transmembrane</keyword>
<feature type="transmembrane region" description="Helical" evidence="8">
    <location>
        <begin position="647"/>
        <end position="664"/>
    </location>
</feature>
<proteinExistence type="inferred from homology"/>
<dbReference type="EMBL" id="JADGJH010001987">
    <property type="protein sequence ID" value="KAJ3105733.1"/>
    <property type="molecule type" value="Genomic_DNA"/>
</dbReference>
<feature type="transmembrane region" description="Helical" evidence="8">
    <location>
        <begin position="375"/>
        <end position="393"/>
    </location>
</feature>
<dbReference type="Pfam" id="PF07779">
    <property type="entry name" value="Cas1_AcylT"/>
    <property type="match status" value="1"/>
</dbReference>
<feature type="transmembrane region" description="Helical" evidence="8">
    <location>
        <begin position="676"/>
        <end position="696"/>
    </location>
</feature>
<gene>
    <name evidence="10" type="ORF">HK100_003826</name>
</gene>
<comment type="similarity">
    <text evidence="2">Belongs to the PC-esterase family. CASD1 subfamily.</text>
</comment>
<name>A0AAD5X954_9FUNG</name>
<comment type="caution">
    <text evidence="10">The sequence shown here is derived from an EMBL/GenBank/DDBJ whole genome shotgun (WGS) entry which is preliminary data.</text>
</comment>
<dbReference type="Proteomes" id="UP001211907">
    <property type="component" value="Unassembled WGS sequence"/>
</dbReference>
<dbReference type="InterPro" id="IPR012419">
    <property type="entry name" value="Cas1_AcylTrans_dom"/>
</dbReference>
<feature type="transmembrane region" description="Helical" evidence="8">
    <location>
        <begin position="515"/>
        <end position="535"/>
    </location>
</feature>
<evidence type="ECO:0000259" key="9">
    <source>
        <dbReference type="Pfam" id="PF07779"/>
    </source>
</evidence>
<evidence type="ECO:0000256" key="2">
    <source>
        <dbReference type="ARBA" id="ARBA00010666"/>
    </source>
</evidence>
<evidence type="ECO:0000256" key="1">
    <source>
        <dbReference type="ARBA" id="ARBA00004141"/>
    </source>
</evidence>
<accession>A0AAD5X954</accession>
<dbReference type="GO" id="GO:0005794">
    <property type="term" value="C:Golgi apparatus"/>
    <property type="evidence" value="ECO:0007669"/>
    <property type="project" value="UniProtKB-ARBA"/>
</dbReference>
<keyword evidence="3" id="KW-0808">Transferase</keyword>
<sequence>MADSDMLAESSPGLAMQDLRAAGENLTGSGENFTHSDLALEAGKKLKSSKKDDNTRELFASFATFRANPTRIKLLWIILKSGALVALLLSVLIRLSSHSYKASLIDGHWSLKNTWLPNTCAKAIYPPQTTSKCLTNTRIFLFGDSSMRAIFYAFRRSLGQRESDFAAERDLRHADITITVKNVTINFYWDPWLNRTDVVEALLNPKPSVFASVDGNEVADATSGTLRTSLAMFSVGSWFMRYGGEQIGADGAIERRLFGKATQLLKNEIEEKAAIAPIADSIIVRLIPPYDEALLSDERKQFLKNEIRHLYNSKLFDLDLSKNIELGSIGFHALSAADGMTMDGLHYLPEVDNVETMEFIDRTNLFVKVNKEFSLLEFTLLNLCWIIPGFWTIRIGKDSTFLNRDQTDEWKGWMQFAILVYHYTGGSKIIPIYSVIRVLVASYLFMTGFGHFTFFYKKSDFSLIRVARVVVRLNILSIVLSYVMQTDTLFYYFGPLVTFWFTVVYATMRVYPAGNLNPTILAIKLIASAAAGYVFTHDQRVYEPFFTVFETVFGVRWNAHEAVFRLALDQYAVHFGMIAAWVMISIKSVDGSGTVVSGYNWLLGVSSAVVNQWANVKRIVLVISVLILCCYAIALAVVPLTKVENNAWHPYVSLLVLGAFVVLRNANESLRCGSSVFWRWIGSFSLETFILQYHFWMGVDTYGLLDLWGPGVMGSSIDKGLASILKWSGFLASTILFLGLSEIVSDVSGALVEAIVVGSVGKKPEWKDVLLRVG</sequence>
<evidence type="ECO:0000313" key="11">
    <source>
        <dbReference type="Proteomes" id="UP001211907"/>
    </source>
</evidence>
<protein>
    <recommendedName>
        <fullName evidence="9">Cas1p 10 TM acyl transferase domain-containing protein</fullName>
    </recommendedName>
</protein>
<dbReference type="PANTHER" id="PTHR13533:SF1">
    <property type="entry name" value="N-ACETYLNEURAMINATE 9-O-ACETYLTRANSFERASE"/>
    <property type="match status" value="1"/>
</dbReference>
<evidence type="ECO:0000256" key="3">
    <source>
        <dbReference type="ARBA" id="ARBA00022679"/>
    </source>
</evidence>